<dbReference type="Proteomes" id="UP000582659">
    <property type="component" value="Unassembled WGS sequence"/>
</dbReference>
<evidence type="ECO:0000313" key="3">
    <source>
        <dbReference type="EMBL" id="CAG9108651.1"/>
    </source>
</evidence>
<evidence type="ECO:0000313" key="5">
    <source>
        <dbReference type="Proteomes" id="UP000659654"/>
    </source>
</evidence>
<evidence type="ECO:0000313" key="4">
    <source>
        <dbReference type="Proteomes" id="UP000095284"/>
    </source>
</evidence>
<dbReference type="EMBL" id="CAJFCV020000003">
    <property type="protein sequence ID" value="CAG9108651.1"/>
    <property type="molecule type" value="Genomic_DNA"/>
</dbReference>
<name>A0A1I7ST84_BURXY</name>
<keyword evidence="5" id="KW-1185">Reference proteome</keyword>
<dbReference type="Proteomes" id="UP000659654">
    <property type="component" value="Unassembled WGS sequence"/>
</dbReference>
<protein>
    <submittedName>
        <fullName evidence="2">(pine wood nematode) hypothetical protein</fullName>
    </submittedName>
</protein>
<dbReference type="EMBL" id="CAJFDI010000003">
    <property type="protein sequence ID" value="CAD5221596.1"/>
    <property type="molecule type" value="Genomic_DNA"/>
</dbReference>
<proteinExistence type="predicted"/>
<organism evidence="4 6">
    <name type="scientific">Bursaphelenchus xylophilus</name>
    <name type="common">Pinewood nematode worm</name>
    <name type="synonym">Aphelenchoides xylophilus</name>
    <dbReference type="NCBI Taxonomy" id="6326"/>
    <lineage>
        <taxon>Eukaryota</taxon>
        <taxon>Metazoa</taxon>
        <taxon>Ecdysozoa</taxon>
        <taxon>Nematoda</taxon>
        <taxon>Chromadorea</taxon>
        <taxon>Rhabditida</taxon>
        <taxon>Tylenchina</taxon>
        <taxon>Tylenchomorpha</taxon>
        <taxon>Aphelenchoidea</taxon>
        <taxon>Aphelenchoididae</taxon>
        <taxon>Bursaphelenchus</taxon>
    </lineage>
</organism>
<dbReference type="WBParaSite" id="BXY_1625400.1">
    <property type="protein sequence ID" value="BXY_1625400.1"/>
    <property type="gene ID" value="BXY_1625400"/>
</dbReference>
<feature type="compositionally biased region" description="Basic and acidic residues" evidence="1">
    <location>
        <begin position="82"/>
        <end position="95"/>
    </location>
</feature>
<reference evidence="6" key="1">
    <citation type="submission" date="2016-11" db="UniProtKB">
        <authorList>
            <consortium name="WormBaseParasite"/>
        </authorList>
    </citation>
    <scope>IDENTIFICATION</scope>
</reference>
<reference evidence="3" key="2">
    <citation type="submission" date="2020-08" db="EMBL/GenBank/DDBJ databases">
        <authorList>
            <person name="Kikuchi T."/>
        </authorList>
    </citation>
    <scope>NUCLEOTIDE SEQUENCE</scope>
    <source>
        <strain evidence="2">Ka4C1</strain>
    </source>
</reference>
<dbReference type="Proteomes" id="UP000095284">
    <property type="component" value="Unplaced"/>
</dbReference>
<evidence type="ECO:0000256" key="1">
    <source>
        <dbReference type="SAM" id="MobiDB-lite"/>
    </source>
</evidence>
<gene>
    <name evidence="2" type="ORF">BXYJ_LOCUS6757</name>
</gene>
<feature type="region of interest" description="Disordered" evidence="1">
    <location>
        <begin position="72"/>
        <end position="121"/>
    </location>
</feature>
<evidence type="ECO:0000313" key="2">
    <source>
        <dbReference type="EMBL" id="CAD5221596.1"/>
    </source>
</evidence>
<sequence length="131" mass="14800">MEPRTFELDANLPPAPQDISDFEEFKKIPVHALSSYRVSQKKPSDITDARIQRYIRPSRISSVDSELELRDWPRTRTPTKKSAQDERILSHHEMGANDLSSDNIVNGRPGPSTRVATLSRPGIKKVSTLGY</sequence>
<dbReference type="AlphaFoldDB" id="A0A1I7ST84"/>
<accession>A0A1I7ST84</accession>
<evidence type="ECO:0000313" key="6">
    <source>
        <dbReference type="WBParaSite" id="BXY_1625400.1"/>
    </source>
</evidence>